<organism evidence="1">
    <name type="scientific">marine sediment metagenome</name>
    <dbReference type="NCBI Taxonomy" id="412755"/>
    <lineage>
        <taxon>unclassified sequences</taxon>
        <taxon>metagenomes</taxon>
        <taxon>ecological metagenomes</taxon>
    </lineage>
</organism>
<accession>X1S005</accession>
<gene>
    <name evidence="1" type="ORF">S12H4_04888</name>
</gene>
<dbReference type="AlphaFoldDB" id="X1S005"/>
<evidence type="ECO:0000313" key="1">
    <source>
        <dbReference type="EMBL" id="GAI61094.1"/>
    </source>
</evidence>
<comment type="caution">
    <text evidence="1">The sequence shown here is derived from an EMBL/GenBank/DDBJ whole genome shotgun (WGS) entry which is preliminary data.</text>
</comment>
<protein>
    <submittedName>
        <fullName evidence="1">Uncharacterized protein</fullName>
    </submittedName>
</protein>
<name>X1S005_9ZZZZ</name>
<proteinExistence type="predicted"/>
<sequence length="39" mass="4125">MNNGIETGLKARQQIVLISQTVLGENKSKLELGLGKGEG</sequence>
<reference evidence="1" key="1">
    <citation type="journal article" date="2014" name="Front. Microbiol.">
        <title>High frequency of phylogenetically diverse reductive dehalogenase-homologous genes in deep subseafloor sedimentary metagenomes.</title>
        <authorList>
            <person name="Kawai M."/>
            <person name="Futagami T."/>
            <person name="Toyoda A."/>
            <person name="Takaki Y."/>
            <person name="Nishi S."/>
            <person name="Hori S."/>
            <person name="Arai W."/>
            <person name="Tsubouchi T."/>
            <person name="Morono Y."/>
            <person name="Uchiyama I."/>
            <person name="Ito T."/>
            <person name="Fujiyama A."/>
            <person name="Inagaki F."/>
            <person name="Takami H."/>
        </authorList>
    </citation>
    <scope>NUCLEOTIDE SEQUENCE</scope>
    <source>
        <strain evidence="1">Expedition CK06-06</strain>
    </source>
</reference>
<dbReference type="EMBL" id="BARW01001559">
    <property type="protein sequence ID" value="GAI61094.1"/>
    <property type="molecule type" value="Genomic_DNA"/>
</dbReference>